<dbReference type="AlphaFoldDB" id="A0A6G1FZ41"/>
<organism evidence="2">
    <name type="scientific">Eremomyces bilateralis CBS 781.70</name>
    <dbReference type="NCBI Taxonomy" id="1392243"/>
    <lineage>
        <taxon>Eukaryota</taxon>
        <taxon>Fungi</taxon>
        <taxon>Dikarya</taxon>
        <taxon>Ascomycota</taxon>
        <taxon>Pezizomycotina</taxon>
        <taxon>Dothideomycetes</taxon>
        <taxon>Dothideomycetes incertae sedis</taxon>
        <taxon>Eremomycetales</taxon>
        <taxon>Eremomycetaceae</taxon>
        <taxon>Eremomyces</taxon>
    </lineage>
</organism>
<name>A0A6G1FZ41_9PEZI</name>
<dbReference type="GO" id="GO:0005576">
    <property type="term" value="C:extracellular region"/>
    <property type="evidence" value="ECO:0007669"/>
    <property type="project" value="TreeGrafter"/>
</dbReference>
<dbReference type="RefSeq" id="XP_033532592.1">
    <property type="nucleotide sequence ID" value="XM_033681936.1"/>
</dbReference>
<evidence type="ECO:0000313" key="4">
    <source>
        <dbReference type="RefSeq" id="XP_033532592.1"/>
    </source>
</evidence>
<evidence type="ECO:0008006" key="5">
    <source>
        <dbReference type="Google" id="ProtNLM"/>
    </source>
</evidence>
<dbReference type="OrthoDB" id="2099887at2759"/>
<dbReference type="InterPro" id="IPR027589">
    <property type="entry name" value="Choice_anch_B"/>
</dbReference>
<protein>
    <recommendedName>
        <fullName evidence="5">Regulatory P domain-containing protein</fullName>
    </recommendedName>
</protein>
<evidence type="ECO:0000313" key="3">
    <source>
        <dbReference type="Proteomes" id="UP000504638"/>
    </source>
</evidence>
<dbReference type="PANTHER" id="PTHR38787:SF3">
    <property type="entry name" value="REGULATORY P DOMAIN-CONTAINING PROTEIN"/>
    <property type="match status" value="1"/>
</dbReference>
<feature type="signal peptide" evidence="1">
    <location>
        <begin position="1"/>
        <end position="17"/>
    </location>
</feature>
<reference evidence="4" key="2">
    <citation type="submission" date="2020-04" db="EMBL/GenBank/DDBJ databases">
        <authorList>
            <consortium name="NCBI Genome Project"/>
        </authorList>
    </citation>
    <scope>NUCLEOTIDE SEQUENCE</scope>
    <source>
        <strain evidence="4">CBS 781.70</strain>
    </source>
</reference>
<dbReference type="PANTHER" id="PTHR38787">
    <property type="entry name" value="REGULATORY P DOMAIN-CONTAINING PROTEIN"/>
    <property type="match status" value="1"/>
</dbReference>
<proteinExistence type="predicted"/>
<reference evidence="4" key="3">
    <citation type="submission" date="2025-04" db="UniProtKB">
        <authorList>
            <consortium name="RefSeq"/>
        </authorList>
    </citation>
    <scope>IDENTIFICATION</scope>
    <source>
        <strain evidence="4">CBS 781.70</strain>
    </source>
</reference>
<reference evidence="2 4" key="1">
    <citation type="submission" date="2020-01" db="EMBL/GenBank/DDBJ databases">
        <authorList>
            <consortium name="DOE Joint Genome Institute"/>
            <person name="Haridas S."/>
            <person name="Albert R."/>
            <person name="Binder M."/>
            <person name="Bloem J."/>
            <person name="Labutti K."/>
            <person name="Salamov A."/>
            <person name="Andreopoulos B."/>
            <person name="Baker S.E."/>
            <person name="Barry K."/>
            <person name="Bills G."/>
            <person name="Bluhm B.H."/>
            <person name="Cannon C."/>
            <person name="Castanera R."/>
            <person name="Culley D.E."/>
            <person name="Daum C."/>
            <person name="Ezra D."/>
            <person name="Gonzalez J.B."/>
            <person name="Henrissat B."/>
            <person name="Kuo A."/>
            <person name="Liang C."/>
            <person name="Lipzen A."/>
            <person name="Lutzoni F."/>
            <person name="Magnuson J."/>
            <person name="Mondo S."/>
            <person name="Nolan M."/>
            <person name="Ohm R."/>
            <person name="Pangilinan J."/>
            <person name="Park H.-J."/>
            <person name="Ramirez L."/>
            <person name="Alfaro M."/>
            <person name="Sun H."/>
            <person name="Tritt A."/>
            <person name="Yoshinaga Y."/>
            <person name="Zwiers L.-H."/>
            <person name="Turgeon B.G."/>
            <person name="Goodwin S.B."/>
            <person name="Spatafora J.W."/>
            <person name="Crous P.W."/>
            <person name="Grigoriev I.V."/>
        </authorList>
    </citation>
    <scope>NUCLEOTIDE SEQUENCE</scope>
    <source>
        <strain evidence="2 4">CBS 781.70</strain>
    </source>
</reference>
<dbReference type="NCBIfam" id="TIGR04312">
    <property type="entry name" value="choice_anch_B"/>
    <property type="match status" value="1"/>
</dbReference>
<evidence type="ECO:0000256" key="1">
    <source>
        <dbReference type="SAM" id="SignalP"/>
    </source>
</evidence>
<accession>A0A6G1FZ41</accession>
<evidence type="ECO:0000313" key="2">
    <source>
        <dbReference type="EMBL" id="KAF1810961.1"/>
    </source>
</evidence>
<keyword evidence="3" id="KW-1185">Reference proteome</keyword>
<gene>
    <name evidence="2 4" type="ORF">P152DRAFT_483300</name>
</gene>
<sequence>MLSFVSLCFALVAGAIGGELPKNEEVGARLYDTGYIHETIMAKKHATWDRQRAAGVMQSNRYPEIASKVRCVDGTAVVPPGGQLNTFRCKGIDLIHFLSHAELGSATGEGSSTWGWTSPGGREFIALGQADGTAFLEINKQGKMVYLGRLPTNSVPAIWREIRGYRNYMVIGSEAVGHNIQLFDMTKLLNVDPASPTVFSNLTDVTGHFTDLPIGRTHNVVTNEEAGWAYSVGAAPRNSTCKAGLIFIDLKDPSNPTSPGCNADDGYVHDAQCVIYRGPDFKYWGREICYGYNEDTLTIYDVTDKSKSTIISRTSYEGANYTHQGWLLDQKWQKYLVLDDEYDEYEKIEPAADGHPVTYIWDVSNLDKPKNTGYFKNTNAHSVDHNQYVIDGFAFQSNYGSGFRVLDLRSIPDDPTGGGVEEVAFFDIYPEDDSTPGGGVIDFVGTWGSYAYFKSGYIFVNTIERGGFVLKLQKPLPRGFSARR</sequence>
<dbReference type="GeneID" id="54422506"/>
<dbReference type="EMBL" id="ML975163">
    <property type="protein sequence ID" value="KAF1810961.1"/>
    <property type="molecule type" value="Genomic_DNA"/>
</dbReference>
<keyword evidence="1" id="KW-0732">Signal</keyword>
<dbReference type="Proteomes" id="UP000504638">
    <property type="component" value="Unplaced"/>
</dbReference>
<feature type="chain" id="PRO_5044631696" description="Regulatory P domain-containing protein" evidence="1">
    <location>
        <begin position="18"/>
        <end position="484"/>
    </location>
</feature>